<accession>A0A2W1MX70</accession>
<evidence type="ECO:0000313" key="1">
    <source>
        <dbReference type="EMBL" id="PZE15954.1"/>
    </source>
</evidence>
<organism evidence="1 2">
    <name type="scientific">Putridiphycobacter roseus</name>
    <dbReference type="NCBI Taxonomy" id="2219161"/>
    <lineage>
        <taxon>Bacteria</taxon>
        <taxon>Pseudomonadati</taxon>
        <taxon>Bacteroidota</taxon>
        <taxon>Flavobacteriia</taxon>
        <taxon>Flavobacteriales</taxon>
        <taxon>Crocinitomicaceae</taxon>
        <taxon>Putridiphycobacter</taxon>
    </lineage>
</organism>
<evidence type="ECO:0000313" key="2">
    <source>
        <dbReference type="Proteomes" id="UP000249248"/>
    </source>
</evidence>
<dbReference type="Proteomes" id="UP000249248">
    <property type="component" value="Unassembled WGS sequence"/>
</dbReference>
<protein>
    <submittedName>
        <fullName evidence="1">DUF1569 domain-containing protein</fullName>
    </submittedName>
</protein>
<dbReference type="EMBL" id="QKSB01000014">
    <property type="protein sequence ID" value="PZE15954.1"/>
    <property type="molecule type" value="Genomic_DNA"/>
</dbReference>
<dbReference type="Gene3D" id="1.20.120.450">
    <property type="entry name" value="dinb family like domain"/>
    <property type="match status" value="1"/>
</dbReference>
<reference evidence="1 2" key="1">
    <citation type="submission" date="2018-06" db="EMBL/GenBank/DDBJ databases">
        <title>The draft genome sequence of Crocinitomix sp. SM1701.</title>
        <authorList>
            <person name="Zhang X."/>
        </authorList>
    </citation>
    <scope>NUCLEOTIDE SEQUENCE [LARGE SCALE GENOMIC DNA]</scope>
    <source>
        <strain evidence="1 2">SM1701</strain>
    </source>
</reference>
<name>A0A2W1MX70_9FLAO</name>
<dbReference type="OrthoDB" id="981199at2"/>
<dbReference type="AlphaFoldDB" id="A0A2W1MX70"/>
<sequence>MHSKLAAQIATVESLIPHMAKQNNAVSAATVGWHIDHLLLVFISTFKVLIKSDPTAYKWQFNRNRSLLKVSNKIPRGKVRAPKAVINNNEVNEADLLEAIKNAKSILERGKTLDKNANMPHPFLGPLNLKNAFWFLGLHNQHHMHIIEDILKANSKP</sequence>
<dbReference type="InterPro" id="IPR034660">
    <property type="entry name" value="DinB/YfiT-like"/>
</dbReference>
<dbReference type="RefSeq" id="WP_111064456.1">
    <property type="nucleotide sequence ID" value="NZ_JBHUCU010000012.1"/>
</dbReference>
<dbReference type="SUPFAM" id="SSF109854">
    <property type="entry name" value="DinB/YfiT-like putative metalloenzymes"/>
    <property type="match status" value="1"/>
</dbReference>
<proteinExistence type="predicted"/>
<keyword evidence="2" id="KW-1185">Reference proteome</keyword>
<gene>
    <name evidence="1" type="ORF">DNU06_15720</name>
</gene>
<comment type="caution">
    <text evidence="1">The sequence shown here is derived from an EMBL/GenBank/DDBJ whole genome shotgun (WGS) entry which is preliminary data.</text>
</comment>